<reference evidence="13 14" key="1">
    <citation type="submission" date="2020-06" db="EMBL/GenBank/DDBJ databases">
        <authorList>
            <person name="Li R."/>
            <person name="Bekaert M."/>
        </authorList>
    </citation>
    <scope>NUCLEOTIDE SEQUENCE [LARGE SCALE GENOMIC DNA]</scope>
    <source>
        <strain evidence="14">wild</strain>
    </source>
</reference>
<evidence type="ECO:0000256" key="1">
    <source>
        <dbReference type="ARBA" id="ARBA00004651"/>
    </source>
</evidence>
<organism evidence="13 14">
    <name type="scientific">Mytilus coruscus</name>
    <name type="common">Sea mussel</name>
    <dbReference type="NCBI Taxonomy" id="42192"/>
    <lineage>
        <taxon>Eukaryota</taxon>
        <taxon>Metazoa</taxon>
        <taxon>Spiralia</taxon>
        <taxon>Lophotrochozoa</taxon>
        <taxon>Mollusca</taxon>
        <taxon>Bivalvia</taxon>
        <taxon>Autobranchia</taxon>
        <taxon>Pteriomorphia</taxon>
        <taxon>Mytilida</taxon>
        <taxon>Mytiloidea</taxon>
        <taxon>Mytilidae</taxon>
        <taxon>Mytilinae</taxon>
        <taxon>Mytilus</taxon>
    </lineage>
</organism>
<evidence type="ECO:0000256" key="2">
    <source>
        <dbReference type="ARBA" id="ARBA00022475"/>
    </source>
</evidence>
<keyword evidence="7" id="KW-0297">G-protein coupled receptor</keyword>
<feature type="transmembrane region" description="Helical" evidence="11">
    <location>
        <begin position="519"/>
        <end position="545"/>
    </location>
</feature>
<dbReference type="InterPro" id="IPR001611">
    <property type="entry name" value="Leu-rich_rpt"/>
</dbReference>
<evidence type="ECO:0000313" key="13">
    <source>
        <dbReference type="EMBL" id="CAC5393708.1"/>
    </source>
</evidence>
<dbReference type="SUPFAM" id="SSF81321">
    <property type="entry name" value="Family A G protein-coupled receptor-like"/>
    <property type="match status" value="1"/>
</dbReference>
<name>A0A6J8CBA7_MYTCO</name>
<proteinExistence type="predicted"/>
<evidence type="ECO:0000256" key="7">
    <source>
        <dbReference type="ARBA" id="ARBA00023040"/>
    </source>
</evidence>
<dbReference type="AlphaFoldDB" id="A0A6J8CBA7"/>
<dbReference type="Gene3D" id="1.20.1070.10">
    <property type="entry name" value="Rhodopsin 7-helix transmembrane proteins"/>
    <property type="match status" value="1"/>
</dbReference>
<keyword evidence="5" id="KW-0677">Repeat</keyword>
<keyword evidence="6 11" id="KW-1133">Transmembrane helix</keyword>
<dbReference type="PROSITE" id="PS50262">
    <property type="entry name" value="G_PROTEIN_RECEP_F1_2"/>
    <property type="match status" value="1"/>
</dbReference>
<dbReference type="GO" id="GO:0016500">
    <property type="term" value="F:protein-hormone receptor activity"/>
    <property type="evidence" value="ECO:0007669"/>
    <property type="project" value="InterPro"/>
</dbReference>
<feature type="transmembrane region" description="Helical" evidence="11">
    <location>
        <begin position="391"/>
        <end position="412"/>
    </location>
</feature>
<dbReference type="PANTHER" id="PTHR24372">
    <property type="entry name" value="GLYCOPROTEIN HORMONE RECEPTOR"/>
    <property type="match status" value="1"/>
</dbReference>
<evidence type="ECO:0000256" key="4">
    <source>
        <dbReference type="ARBA" id="ARBA00022692"/>
    </source>
</evidence>
<dbReference type="InterPro" id="IPR017452">
    <property type="entry name" value="GPCR_Rhodpsn_7TM"/>
</dbReference>
<dbReference type="FunFam" id="1.20.1070.10:FF:000181">
    <property type="entry name" value="Thyrotropin receptor"/>
    <property type="match status" value="1"/>
</dbReference>
<dbReference type="GO" id="GO:0007189">
    <property type="term" value="P:adenylate cyclase-activating G protein-coupled receptor signaling pathway"/>
    <property type="evidence" value="ECO:0007669"/>
    <property type="project" value="TreeGrafter"/>
</dbReference>
<dbReference type="GO" id="GO:0008528">
    <property type="term" value="F:G protein-coupled peptide receptor activity"/>
    <property type="evidence" value="ECO:0007669"/>
    <property type="project" value="TreeGrafter"/>
</dbReference>
<dbReference type="PANTHER" id="PTHR24372:SF74">
    <property type="entry name" value="LP13728P"/>
    <property type="match status" value="1"/>
</dbReference>
<evidence type="ECO:0000313" key="14">
    <source>
        <dbReference type="Proteomes" id="UP000507470"/>
    </source>
</evidence>
<dbReference type="PROSITE" id="PS00237">
    <property type="entry name" value="G_PROTEIN_RECEP_F1_1"/>
    <property type="match status" value="1"/>
</dbReference>
<comment type="subcellular location">
    <subcellularLocation>
        <location evidence="1">Cell membrane</location>
        <topology evidence="1">Multi-pass membrane protein</topology>
    </subcellularLocation>
</comment>
<dbReference type="PRINTS" id="PR00237">
    <property type="entry name" value="GPCRRHODOPSN"/>
</dbReference>
<feature type="transmembrane region" description="Helical" evidence="11">
    <location>
        <begin position="566"/>
        <end position="588"/>
    </location>
</feature>
<dbReference type="InterPro" id="IPR032675">
    <property type="entry name" value="LRR_dom_sf"/>
</dbReference>
<dbReference type="PROSITE" id="PS51450">
    <property type="entry name" value="LRR"/>
    <property type="match status" value="1"/>
</dbReference>
<dbReference type="InterPro" id="IPR000276">
    <property type="entry name" value="GPCR_Rhodpsn"/>
</dbReference>
<dbReference type="InterPro" id="IPR026906">
    <property type="entry name" value="LRR_5"/>
</dbReference>
<dbReference type="PRINTS" id="PR00373">
    <property type="entry name" value="GLYCHORMONER"/>
</dbReference>
<dbReference type="GO" id="GO:0005886">
    <property type="term" value="C:plasma membrane"/>
    <property type="evidence" value="ECO:0007669"/>
    <property type="project" value="UniProtKB-SubCell"/>
</dbReference>
<dbReference type="Proteomes" id="UP000507470">
    <property type="component" value="Unassembled WGS sequence"/>
</dbReference>
<feature type="transmembrane region" description="Helical" evidence="11">
    <location>
        <begin position="435"/>
        <end position="456"/>
    </location>
</feature>
<dbReference type="Pfam" id="PF13306">
    <property type="entry name" value="LRR_5"/>
    <property type="match status" value="1"/>
</dbReference>
<dbReference type="SUPFAM" id="SSF52058">
    <property type="entry name" value="L domain-like"/>
    <property type="match status" value="1"/>
</dbReference>
<sequence length="915" mass="104459">MSLIEYFIQACDMFNGTYYETLRGITGCHRLHTIESGVFGRFRVLNRIHILHSGLTSVPNFENFVTVNKDQNGLIDEIDLSNNRIEEIKEHAFLSVKVNILTLDNNKLRKIYDGAFFKSQVKTLQLQNNPTLTEIGENAFDAIEILENLDLSRTSIESLPRKGLASIVKLRLIGTKSLRQFPPVIHFNRIQMAQLYYPHHCCFFKNPEKQNPTEWRAYIEFQRRIQQECSIPSFSSTETPIKSDRSVVESSTYESLHDKRFKRDMFSSHFIYNDTYEEVWNDNLGFGNPAFVNKSKYHASNFETEGNIGYFDDIPSNVSHPQAFCGQVVKDYRQVICTPEPDAFNPCEDLMGYDWLRIFVWIIVLASLFGNSVVLIVLIKSRSKLNVTKFLMCNLAFADLMMGIYLLLLASIDAHTLNEYFNYAVIWQNEGGCQAAGFLSVFSCELSIFTLTIITLERWYAISHAIHLTKRLRIRQAMIFMAFGWLYALFMAHLPLVGISSYGHVSICLPMKVEDAIDITYVVSLLVVNGVAFLCICGCYINMYCKVRGSHTNVRNNDATIAKRMAMLVFTNFACWAPIAFFGLTASAGLPLIDITNSKILLVFFYPLNSFANPYLYVIITKQFRKDLYILLGKYGICTERANRYRVTFTSNSRNSLANRNGIKSKCTSSTGKPLFSRSPSNSESNCSTSTFLHNTVKQPSIRIDCKAVDKILNESSDGQTERRLRSPPPYIRSASEYVVFFPPPRRDSYPKYKYQSGRHINVDTSFNGNFTDTAIASMSDDNPWILQKRILLEDSEQQHAINPIDEEILEEYETTNLADVQILTDVTGNDNIQNKARGNTIDNECDDDNIQQTLLKHCTLRESPVPVMDRKCPSDSILSDIARDHYYELNNMVASPSKSSPVLDEIDDRRVIFE</sequence>
<dbReference type="Pfam" id="PF00001">
    <property type="entry name" value="7tm_1"/>
    <property type="match status" value="1"/>
</dbReference>
<evidence type="ECO:0000259" key="12">
    <source>
        <dbReference type="PROSITE" id="PS50262"/>
    </source>
</evidence>
<keyword evidence="3" id="KW-0433">Leucine-rich repeat</keyword>
<dbReference type="OrthoDB" id="5981530at2759"/>
<protein>
    <submittedName>
        <fullName evidence="13">TSHR</fullName>
    </submittedName>
</protein>
<keyword evidence="10" id="KW-0807">Transducer</keyword>
<evidence type="ECO:0000256" key="10">
    <source>
        <dbReference type="ARBA" id="ARBA00023224"/>
    </source>
</evidence>
<feature type="transmembrane region" description="Helical" evidence="11">
    <location>
        <begin position="600"/>
        <end position="620"/>
    </location>
</feature>
<evidence type="ECO:0000256" key="8">
    <source>
        <dbReference type="ARBA" id="ARBA00023136"/>
    </source>
</evidence>
<feature type="transmembrane region" description="Helical" evidence="11">
    <location>
        <begin position="477"/>
        <end position="499"/>
    </location>
</feature>
<keyword evidence="8 11" id="KW-0472">Membrane</keyword>
<dbReference type="Gene3D" id="3.80.10.10">
    <property type="entry name" value="Ribonuclease Inhibitor"/>
    <property type="match status" value="1"/>
</dbReference>
<evidence type="ECO:0000256" key="11">
    <source>
        <dbReference type="SAM" id="Phobius"/>
    </source>
</evidence>
<dbReference type="GO" id="GO:0009755">
    <property type="term" value="P:hormone-mediated signaling pathway"/>
    <property type="evidence" value="ECO:0007669"/>
    <property type="project" value="TreeGrafter"/>
</dbReference>
<gene>
    <name evidence="13" type="ORF">MCOR_28547</name>
</gene>
<evidence type="ECO:0000256" key="6">
    <source>
        <dbReference type="ARBA" id="ARBA00022989"/>
    </source>
</evidence>
<keyword evidence="9" id="KW-0675">Receptor</keyword>
<evidence type="ECO:0000256" key="9">
    <source>
        <dbReference type="ARBA" id="ARBA00023170"/>
    </source>
</evidence>
<evidence type="ECO:0000256" key="5">
    <source>
        <dbReference type="ARBA" id="ARBA00022737"/>
    </source>
</evidence>
<dbReference type="CDD" id="cd15136">
    <property type="entry name" value="7tmA_Glyco_hormone_R"/>
    <property type="match status" value="1"/>
</dbReference>
<keyword evidence="4 11" id="KW-0812">Transmembrane</keyword>
<accession>A0A6J8CBA7</accession>
<evidence type="ECO:0000256" key="3">
    <source>
        <dbReference type="ARBA" id="ARBA00022614"/>
    </source>
</evidence>
<keyword evidence="2" id="KW-1003">Cell membrane</keyword>
<keyword evidence="14" id="KW-1185">Reference proteome</keyword>
<feature type="domain" description="G-protein coupled receptors family 1 profile" evidence="12">
    <location>
        <begin position="370"/>
        <end position="617"/>
    </location>
</feature>
<feature type="transmembrane region" description="Helical" evidence="11">
    <location>
        <begin position="355"/>
        <end position="379"/>
    </location>
</feature>
<dbReference type="InterPro" id="IPR002131">
    <property type="entry name" value="Gphrmn_rcpt_fam"/>
</dbReference>
<dbReference type="EMBL" id="CACVKT020005207">
    <property type="protein sequence ID" value="CAC5393708.1"/>
    <property type="molecule type" value="Genomic_DNA"/>
</dbReference>